<dbReference type="InterPro" id="IPR011048">
    <property type="entry name" value="Haem_d1_sf"/>
</dbReference>
<dbReference type="AlphaFoldDB" id="A0A8H4WUZ3"/>
<dbReference type="Gene3D" id="2.130.10.10">
    <property type="entry name" value="YVTN repeat-like/Quinoprotein amine dehydrogenase"/>
    <property type="match status" value="1"/>
</dbReference>
<dbReference type="EMBL" id="JABEXW010000940">
    <property type="protein sequence ID" value="KAF4950990.1"/>
    <property type="molecule type" value="Genomic_DNA"/>
</dbReference>
<gene>
    <name evidence="3" type="ORF">FSARC_13028</name>
</gene>
<accession>A0A8H4WUZ3</accession>
<dbReference type="PANTHER" id="PTHR30344">
    <property type="entry name" value="6-PHOSPHOGLUCONOLACTONASE-RELATED"/>
    <property type="match status" value="1"/>
</dbReference>
<evidence type="ECO:0008006" key="5">
    <source>
        <dbReference type="Google" id="ProtNLM"/>
    </source>
</evidence>
<evidence type="ECO:0000313" key="4">
    <source>
        <dbReference type="Proteomes" id="UP000622797"/>
    </source>
</evidence>
<dbReference type="InterPro" id="IPR019405">
    <property type="entry name" value="Lactonase_7-beta_prop"/>
</dbReference>
<protein>
    <recommendedName>
        <fullName evidence="5">6-phosphogluconolactonase</fullName>
    </recommendedName>
</protein>
<evidence type="ECO:0000313" key="3">
    <source>
        <dbReference type="EMBL" id="KAF4950990.1"/>
    </source>
</evidence>
<dbReference type="PANTHER" id="PTHR30344:SF1">
    <property type="entry name" value="6-PHOSPHOGLUCONOLACTONASE"/>
    <property type="match status" value="1"/>
</dbReference>
<dbReference type="SUPFAM" id="SSF51004">
    <property type="entry name" value="C-terminal (heme d1) domain of cytochrome cd1-nitrite reductase"/>
    <property type="match status" value="1"/>
</dbReference>
<evidence type="ECO:0000256" key="2">
    <source>
        <dbReference type="SAM" id="SignalP"/>
    </source>
</evidence>
<sequence>MLVSTLLLAAPIFILLLHCAYQSFYRRGAHWSHNHDISNPFSYEHEEASSLLYVASYSGVVTTLNLSLAGYRDTPVALETVATTDGCGGSPSWLTLDYLNSVLYCLDEGITDGKSGSLASFATNENGTLTPLAKMPTVLGPVSAVVYGENGSGLAVAHYGGSAFTTWDIEDPANITSVQVQEFSLPEPGSDPSRQEAAHPHAAVLDPNKQFVLVPDLGADLIHIYGIDIDGLALAKLEPLVVAPGSGPRHLTFVVKETRTFMYLVTELSNIILGYEVTYGGGFISFKEIWSSGIHGEGKDVPQGAAAAEIAVSPDREFLIVSSRNESSLETPSFDTGNSSSIVSDPLISFKVDAETGHLTLQQDIPSGGRFPRHFAINKAGTLVAVALQSDSRIAVIERDAKTGILGDFVAYAELEGEVTAVIFNE</sequence>
<proteinExistence type="inferred from homology"/>
<evidence type="ECO:0000256" key="1">
    <source>
        <dbReference type="ARBA" id="ARBA00005564"/>
    </source>
</evidence>
<comment type="similarity">
    <text evidence="1">Belongs to the cycloisomerase 2 family.</text>
</comment>
<dbReference type="OrthoDB" id="9972196at2759"/>
<dbReference type="Proteomes" id="UP000622797">
    <property type="component" value="Unassembled WGS sequence"/>
</dbReference>
<reference evidence="3" key="2">
    <citation type="submission" date="2020-05" db="EMBL/GenBank/DDBJ databases">
        <authorList>
            <person name="Kim H.-S."/>
            <person name="Proctor R.H."/>
            <person name="Brown D.W."/>
        </authorList>
    </citation>
    <scope>NUCLEOTIDE SEQUENCE</scope>
    <source>
        <strain evidence="3">NRRL 20472</strain>
    </source>
</reference>
<keyword evidence="4" id="KW-1185">Reference proteome</keyword>
<dbReference type="Pfam" id="PF10282">
    <property type="entry name" value="Lactonase"/>
    <property type="match status" value="1"/>
</dbReference>
<organism evidence="3 4">
    <name type="scientific">Fusarium sarcochroum</name>
    <dbReference type="NCBI Taxonomy" id="1208366"/>
    <lineage>
        <taxon>Eukaryota</taxon>
        <taxon>Fungi</taxon>
        <taxon>Dikarya</taxon>
        <taxon>Ascomycota</taxon>
        <taxon>Pezizomycotina</taxon>
        <taxon>Sordariomycetes</taxon>
        <taxon>Hypocreomycetidae</taxon>
        <taxon>Hypocreales</taxon>
        <taxon>Nectriaceae</taxon>
        <taxon>Fusarium</taxon>
        <taxon>Fusarium lateritium species complex</taxon>
    </lineage>
</organism>
<name>A0A8H4WUZ3_9HYPO</name>
<dbReference type="InterPro" id="IPR050282">
    <property type="entry name" value="Cycloisomerase_2"/>
</dbReference>
<feature type="signal peptide" evidence="2">
    <location>
        <begin position="1"/>
        <end position="22"/>
    </location>
</feature>
<reference evidence="3" key="1">
    <citation type="journal article" date="2020" name="BMC Genomics">
        <title>Correction to: Identification and distribution of gene clusters required for synthesis of sphingolipid metabolism inhibitors in diverse species of the filamentous fungus Fusarium.</title>
        <authorList>
            <person name="Kim H.S."/>
            <person name="Lohmar J.M."/>
            <person name="Busman M."/>
            <person name="Brown D.W."/>
            <person name="Naumann T.A."/>
            <person name="Divon H.H."/>
            <person name="Lysoe E."/>
            <person name="Uhlig S."/>
            <person name="Proctor R.H."/>
        </authorList>
    </citation>
    <scope>NUCLEOTIDE SEQUENCE</scope>
    <source>
        <strain evidence="3">NRRL 20472</strain>
    </source>
</reference>
<dbReference type="InterPro" id="IPR015943">
    <property type="entry name" value="WD40/YVTN_repeat-like_dom_sf"/>
</dbReference>
<keyword evidence="2" id="KW-0732">Signal</keyword>
<dbReference type="GO" id="GO:0017057">
    <property type="term" value="F:6-phosphogluconolactonase activity"/>
    <property type="evidence" value="ECO:0007669"/>
    <property type="project" value="TreeGrafter"/>
</dbReference>
<feature type="chain" id="PRO_5034534985" description="6-phosphogluconolactonase" evidence="2">
    <location>
        <begin position="23"/>
        <end position="426"/>
    </location>
</feature>
<comment type="caution">
    <text evidence="3">The sequence shown here is derived from an EMBL/GenBank/DDBJ whole genome shotgun (WGS) entry which is preliminary data.</text>
</comment>